<dbReference type="InterPro" id="IPR049560">
    <property type="entry name" value="MeTrfase_RsmB-F_NOP2_cat"/>
</dbReference>
<keyword evidence="5 11" id="KW-0949">S-adenosyl-L-methionine</keyword>
<evidence type="ECO:0000313" key="14">
    <source>
        <dbReference type="EMBL" id="KAG5461498.1"/>
    </source>
</evidence>
<dbReference type="GO" id="GO:0003723">
    <property type="term" value="F:RNA binding"/>
    <property type="evidence" value="ECO:0007669"/>
    <property type="project" value="UniProtKB-UniRule"/>
</dbReference>
<dbReference type="PROSITE" id="PS51686">
    <property type="entry name" value="SAM_MT_RSMB_NOP"/>
    <property type="match status" value="1"/>
</dbReference>
<feature type="region of interest" description="Disordered" evidence="12">
    <location>
        <begin position="1"/>
        <end position="40"/>
    </location>
</feature>
<evidence type="ECO:0000256" key="6">
    <source>
        <dbReference type="ARBA" id="ARBA00022884"/>
    </source>
</evidence>
<sequence>MPGPEDCSRKGAAARQRSGELSPGAQHQAGPPNAADPDFGRALARNSCAAGAAEACGSATKLALPSSSSSSSSASSSGSKKARKEAARREAVLQAFSAHYAAQYGKRRWEGSLLPALRGPQRYCCLVNTFAERADVARALAPVLERMELCSYFRNPRDPAMSLVCYQEKERRPAEEDGEGPDRPAPGAEAGFLPFPRPSRDARNLATHYLLDLSSLLATQALDVAPHHRVLDTCSAPGGKALALAMRLGPSGRLHVNEPNGERRKHLRRVLDEYLPAGMVGSGGDVDAVVSVGGVDVSRHRAGDRFPCGAGGYDRVLVDAPCSGERHLLRSPADLARWTPARAAALAKKQRLILAEALRACAPGGRVVYATCSLSAAENDAVVEWAAASRRAGGGAVIDCERPPPRAWPVGETTRLGWAVLPDTAGRWGPLYFAVLLKRKDGARRTAGSRTSASDGEEEEEEDVNCSDE</sequence>
<gene>
    <name evidence="14" type="ORF">BJ554DRAFT_6296</name>
</gene>
<keyword evidence="2" id="KW-0698">rRNA processing</keyword>
<dbReference type="Gene3D" id="3.40.50.150">
    <property type="entry name" value="Vaccinia Virus protein VP39"/>
    <property type="match status" value="1"/>
</dbReference>
<reference evidence="14 15" key="1">
    <citation type="journal article" name="Sci. Rep.">
        <title>Genome-scale phylogenetic analyses confirm Olpidium as the closest living zoosporic fungus to the non-flagellated, terrestrial fungi.</title>
        <authorList>
            <person name="Chang Y."/>
            <person name="Rochon D."/>
            <person name="Sekimoto S."/>
            <person name="Wang Y."/>
            <person name="Chovatia M."/>
            <person name="Sandor L."/>
            <person name="Salamov A."/>
            <person name="Grigoriev I.V."/>
            <person name="Stajich J.E."/>
            <person name="Spatafora J.W."/>
        </authorList>
    </citation>
    <scope>NUCLEOTIDE SEQUENCE [LARGE SCALE GENOMIC DNA]</scope>
    <source>
        <strain evidence="14">S191</strain>
    </source>
</reference>
<evidence type="ECO:0000256" key="12">
    <source>
        <dbReference type="SAM" id="MobiDB-lite"/>
    </source>
</evidence>
<evidence type="ECO:0000256" key="1">
    <source>
        <dbReference type="ARBA" id="ARBA00004173"/>
    </source>
</evidence>
<feature type="active site" description="Nucleophile" evidence="11">
    <location>
        <position position="372"/>
    </location>
</feature>
<evidence type="ECO:0000256" key="8">
    <source>
        <dbReference type="ARBA" id="ARBA00023128"/>
    </source>
</evidence>
<accession>A0A8H8DKB6</accession>
<feature type="binding site" evidence="11">
    <location>
        <position position="258"/>
    </location>
    <ligand>
        <name>S-adenosyl-L-methionine</name>
        <dbReference type="ChEBI" id="CHEBI:59789"/>
    </ligand>
</feature>
<evidence type="ECO:0000256" key="10">
    <source>
        <dbReference type="ARBA" id="ARBA00049302"/>
    </source>
</evidence>
<proteinExistence type="inferred from homology"/>
<evidence type="ECO:0000256" key="5">
    <source>
        <dbReference type="ARBA" id="ARBA00022691"/>
    </source>
</evidence>
<evidence type="ECO:0000256" key="11">
    <source>
        <dbReference type="PROSITE-ProRule" id="PRU01023"/>
    </source>
</evidence>
<dbReference type="Pfam" id="PF01189">
    <property type="entry name" value="Methyltr_RsmB-F"/>
    <property type="match status" value="1"/>
</dbReference>
<feature type="domain" description="SAM-dependent MTase RsmB/NOP-type" evidence="13">
    <location>
        <begin position="136"/>
        <end position="439"/>
    </location>
</feature>
<evidence type="ECO:0000256" key="9">
    <source>
        <dbReference type="ARBA" id="ARBA00042050"/>
    </source>
</evidence>
<keyword evidence="3 11" id="KW-0489">Methyltransferase</keyword>
<dbReference type="InterPro" id="IPR023267">
    <property type="entry name" value="RCMT"/>
</dbReference>
<keyword evidence="8" id="KW-0496">Mitochondrion</keyword>
<keyword evidence="6 11" id="KW-0694">RNA-binding</keyword>
<dbReference type="InterPro" id="IPR001678">
    <property type="entry name" value="MeTrfase_RsmB-F_NOP2_dom"/>
</dbReference>
<keyword evidence="7" id="KW-0809">Transit peptide</keyword>
<feature type="region of interest" description="Disordered" evidence="12">
    <location>
        <begin position="62"/>
        <end position="86"/>
    </location>
</feature>
<feature type="compositionally biased region" description="Acidic residues" evidence="12">
    <location>
        <begin position="455"/>
        <end position="469"/>
    </location>
</feature>
<evidence type="ECO:0000256" key="4">
    <source>
        <dbReference type="ARBA" id="ARBA00022679"/>
    </source>
</evidence>
<keyword evidence="15" id="KW-1185">Reference proteome</keyword>
<feature type="binding site" evidence="11">
    <location>
        <begin position="234"/>
        <end position="240"/>
    </location>
    <ligand>
        <name>S-adenosyl-L-methionine</name>
        <dbReference type="ChEBI" id="CHEBI:59789"/>
    </ligand>
</feature>
<feature type="region of interest" description="Disordered" evidence="12">
    <location>
        <begin position="441"/>
        <end position="469"/>
    </location>
</feature>
<dbReference type="SUPFAM" id="SSF53335">
    <property type="entry name" value="S-adenosyl-L-methionine-dependent methyltransferases"/>
    <property type="match status" value="1"/>
</dbReference>
<keyword evidence="4 11" id="KW-0808">Transferase</keyword>
<dbReference type="GO" id="GO:0031167">
    <property type="term" value="P:rRNA methylation"/>
    <property type="evidence" value="ECO:0007669"/>
    <property type="project" value="TreeGrafter"/>
</dbReference>
<comment type="similarity">
    <text evidence="11">Belongs to the class I-like SAM-binding methyltransferase superfamily. RsmB/NOP family.</text>
</comment>
<evidence type="ECO:0000256" key="3">
    <source>
        <dbReference type="ARBA" id="ARBA00022603"/>
    </source>
</evidence>
<dbReference type="PANTHER" id="PTHR22808">
    <property type="entry name" value="NCL1 YEAST -RELATED NOL1/NOP2/FMU SUN DOMAIN-CONTAINING"/>
    <property type="match status" value="1"/>
</dbReference>
<dbReference type="AlphaFoldDB" id="A0A8H8DKB6"/>
<comment type="caution">
    <text evidence="14">The sequence shown here is derived from an EMBL/GenBank/DDBJ whole genome shotgun (WGS) entry which is preliminary data.</text>
</comment>
<dbReference type="GO" id="GO:0008173">
    <property type="term" value="F:RNA methyltransferase activity"/>
    <property type="evidence" value="ECO:0007669"/>
    <property type="project" value="InterPro"/>
</dbReference>
<dbReference type="Proteomes" id="UP000673691">
    <property type="component" value="Unassembled WGS sequence"/>
</dbReference>
<dbReference type="PANTHER" id="PTHR22808:SF3">
    <property type="entry name" value="5-METHYLCYTOSINE RRNA METHYLTRANSFERASE NSUN4"/>
    <property type="match status" value="1"/>
</dbReference>
<comment type="catalytic activity">
    <reaction evidence="10">
        <text>a cytidine in rRNA + S-adenosyl-L-methionine = a 5-methylcytidine in rRNA + S-adenosyl-L-homocysteine + H(+)</text>
        <dbReference type="Rhea" id="RHEA:61484"/>
        <dbReference type="Rhea" id="RHEA-COMP:15836"/>
        <dbReference type="Rhea" id="RHEA-COMP:15837"/>
        <dbReference type="ChEBI" id="CHEBI:15378"/>
        <dbReference type="ChEBI" id="CHEBI:57856"/>
        <dbReference type="ChEBI" id="CHEBI:59789"/>
        <dbReference type="ChEBI" id="CHEBI:74483"/>
        <dbReference type="ChEBI" id="CHEBI:82748"/>
    </reaction>
</comment>
<comment type="subcellular location">
    <subcellularLocation>
        <location evidence="1">Mitochondrion</location>
    </subcellularLocation>
</comment>
<feature type="region of interest" description="Disordered" evidence="12">
    <location>
        <begin position="169"/>
        <end position="194"/>
    </location>
</feature>
<feature type="binding site" evidence="11">
    <location>
        <position position="296"/>
    </location>
    <ligand>
        <name>S-adenosyl-L-methionine</name>
        <dbReference type="ChEBI" id="CHEBI:59789"/>
    </ligand>
</feature>
<name>A0A8H8DKB6_9FUNG</name>
<feature type="binding site" evidence="11">
    <location>
        <position position="319"/>
    </location>
    <ligand>
        <name>S-adenosyl-L-methionine</name>
        <dbReference type="ChEBI" id="CHEBI:59789"/>
    </ligand>
</feature>
<protein>
    <recommendedName>
        <fullName evidence="9">NOL1/NOP2/Sun domain family member 4</fullName>
    </recommendedName>
</protein>
<evidence type="ECO:0000313" key="15">
    <source>
        <dbReference type="Proteomes" id="UP000673691"/>
    </source>
</evidence>
<evidence type="ECO:0000256" key="7">
    <source>
        <dbReference type="ARBA" id="ARBA00022946"/>
    </source>
</evidence>
<dbReference type="OrthoDB" id="427002at2759"/>
<evidence type="ECO:0000259" key="13">
    <source>
        <dbReference type="PROSITE" id="PS51686"/>
    </source>
</evidence>
<dbReference type="Gene3D" id="6.20.240.40">
    <property type="match status" value="1"/>
</dbReference>
<dbReference type="GO" id="GO:0005762">
    <property type="term" value="C:mitochondrial large ribosomal subunit"/>
    <property type="evidence" value="ECO:0007669"/>
    <property type="project" value="TreeGrafter"/>
</dbReference>
<feature type="compositionally biased region" description="Low complexity" evidence="12">
    <location>
        <begin position="66"/>
        <end position="79"/>
    </location>
</feature>
<dbReference type="EMBL" id="JAEFCI010003560">
    <property type="protein sequence ID" value="KAG5461498.1"/>
    <property type="molecule type" value="Genomic_DNA"/>
</dbReference>
<organism evidence="14 15">
    <name type="scientific">Olpidium bornovanus</name>
    <dbReference type="NCBI Taxonomy" id="278681"/>
    <lineage>
        <taxon>Eukaryota</taxon>
        <taxon>Fungi</taxon>
        <taxon>Fungi incertae sedis</taxon>
        <taxon>Olpidiomycota</taxon>
        <taxon>Olpidiomycotina</taxon>
        <taxon>Olpidiomycetes</taxon>
        <taxon>Olpidiales</taxon>
        <taxon>Olpidiaceae</taxon>
        <taxon>Olpidium</taxon>
    </lineage>
</organism>
<evidence type="ECO:0000256" key="2">
    <source>
        <dbReference type="ARBA" id="ARBA00022552"/>
    </source>
</evidence>
<dbReference type="PRINTS" id="PR02008">
    <property type="entry name" value="RCMTFAMILY"/>
</dbReference>
<dbReference type="InterPro" id="IPR029063">
    <property type="entry name" value="SAM-dependent_MTases_sf"/>
</dbReference>